<organism evidence="1 2">
    <name type="scientific">Dorcoceras hygrometricum</name>
    <dbReference type="NCBI Taxonomy" id="472368"/>
    <lineage>
        <taxon>Eukaryota</taxon>
        <taxon>Viridiplantae</taxon>
        <taxon>Streptophyta</taxon>
        <taxon>Embryophyta</taxon>
        <taxon>Tracheophyta</taxon>
        <taxon>Spermatophyta</taxon>
        <taxon>Magnoliopsida</taxon>
        <taxon>eudicotyledons</taxon>
        <taxon>Gunneridae</taxon>
        <taxon>Pentapetalae</taxon>
        <taxon>asterids</taxon>
        <taxon>lamiids</taxon>
        <taxon>Lamiales</taxon>
        <taxon>Gesneriaceae</taxon>
        <taxon>Didymocarpoideae</taxon>
        <taxon>Trichosporeae</taxon>
        <taxon>Loxocarpinae</taxon>
        <taxon>Dorcoceras</taxon>
    </lineage>
</organism>
<proteinExistence type="predicted"/>
<evidence type="ECO:0000313" key="2">
    <source>
        <dbReference type="Proteomes" id="UP000250235"/>
    </source>
</evidence>
<gene>
    <name evidence="1" type="ORF">F511_06163</name>
</gene>
<reference evidence="1 2" key="1">
    <citation type="journal article" date="2015" name="Proc. Natl. Acad. Sci. U.S.A.">
        <title>The resurrection genome of Boea hygrometrica: A blueprint for survival of dehydration.</title>
        <authorList>
            <person name="Xiao L."/>
            <person name="Yang G."/>
            <person name="Zhang L."/>
            <person name="Yang X."/>
            <person name="Zhao S."/>
            <person name="Ji Z."/>
            <person name="Zhou Q."/>
            <person name="Hu M."/>
            <person name="Wang Y."/>
            <person name="Chen M."/>
            <person name="Xu Y."/>
            <person name="Jin H."/>
            <person name="Xiao X."/>
            <person name="Hu G."/>
            <person name="Bao F."/>
            <person name="Hu Y."/>
            <person name="Wan P."/>
            <person name="Li L."/>
            <person name="Deng X."/>
            <person name="Kuang T."/>
            <person name="Xiang C."/>
            <person name="Zhu J.K."/>
            <person name="Oliver M.J."/>
            <person name="He Y."/>
        </authorList>
    </citation>
    <scope>NUCLEOTIDE SEQUENCE [LARGE SCALE GENOMIC DNA]</scope>
    <source>
        <strain evidence="2">cv. XS01</strain>
    </source>
</reference>
<dbReference type="Proteomes" id="UP000250235">
    <property type="component" value="Unassembled WGS sequence"/>
</dbReference>
<evidence type="ECO:0000313" key="1">
    <source>
        <dbReference type="EMBL" id="KZV46921.1"/>
    </source>
</evidence>
<sequence length="109" mass="11989">MAVASKYGSEETVTSQYVVPLIELSFDEEEGLGGEDRACGRKTKLQIMGLRSAVATQKVKRLKLCDDNTPPSKEKELETLRDKVNINEGEKMREAAAPIVIDISDDSSD</sequence>
<protein>
    <submittedName>
        <fullName evidence="1">Uncharacterized protein</fullName>
    </submittedName>
</protein>
<dbReference type="AlphaFoldDB" id="A0A2Z7CIK2"/>
<dbReference type="EMBL" id="KQ995351">
    <property type="protein sequence ID" value="KZV46921.1"/>
    <property type="molecule type" value="Genomic_DNA"/>
</dbReference>
<accession>A0A2Z7CIK2</accession>
<keyword evidence="2" id="KW-1185">Reference proteome</keyword>
<name>A0A2Z7CIK2_9LAMI</name>